<sequence>MKKTTQDEDEDEDYDDDDGSVVYTQVTVKPKQEQEKKSDQKTDDDEEIVYTEVAVKPKPGKDGKKKQVVSNPPLAPKPVGKENQVGNGKKQKPGKTGNPTTAHKPKVQDKKGKAPKKEEAKNAEGGAYVNTKHVENEMDNLYANVEKSANAESQKPPEDIGPDGTIYADLTFAQSAPAAVKHDEDEDEDDDKVVYAAIDFKKNT</sequence>
<feature type="compositionally biased region" description="Basic and acidic residues" evidence="1">
    <location>
        <begin position="106"/>
        <end position="122"/>
    </location>
</feature>
<dbReference type="AlphaFoldDB" id="A0AAD9KJB8"/>
<gene>
    <name evidence="2" type="ORF">NP493_985g00043</name>
</gene>
<protein>
    <submittedName>
        <fullName evidence="2">Uncharacterized protein</fullName>
    </submittedName>
</protein>
<evidence type="ECO:0000256" key="1">
    <source>
        <dbReference type="SAM" id="MobiDB-lite"/>
    </source>
</evidence>
<feature type="compositionally biased region" description="Acidic residues" evidence="1">
    <location>
        <begin position="7"/>
        <end position="19"/>
    </location>
</feature>
<feature type="compositionally biased region" description="Basic and acidic residues" evidence="1">
    <location>
        <begin position="30"/>
        <end position="41"/>
    </location>
</feature>
<feature type="region of interest" description="Disordered" evidence="1">
    <location>
        <begin position="1"/>
        <end position="131"/>
    </location>
</feature>
<organism evidence="2 3">
    <name type="scientific">Ridgeia piscesae</name>
    <name type="common">Tubeworm</name>
    <dbReference type="NCBI Taxonomy" id="27915"/>
    <lineage>
        <taxon>Eukaryota</taxon>
        <taxon>Metazoa</taxon>
        <taxon>Spiralia</taxon>
        <taxon>Lophotrochozoa</taxon>
        <taxon>Annelida</taxon>
        <taxon>Polychaeta</taxon>
        <taxon>Sedentaria</taxon>
        <taxon>Canalipalpata</taxon>
        <taxon>Sabellida</taxon>
        <taxon>Siboglinidae</taxon>
        <taxon>Ridgeia</taxon>
    </lineage>
</organism>
<keyword evidence="3" id="KW-1185">Reference proteome</keyword>
<evidence type="ECO:0000313" key="2">
    <source>
        <dbReference type="EMBL" id="KAK2172202.1"/>
    </source>
</evidence>
<accession>A0AAD9KJB8</accession>
<dbReference type="EMBL" id="JAODUO010000984">
    <property type="protein sequence ID" value="KAK2172202.1"/>
    <property type="molecule type" value="Genomic_DNA"/>
</dbReference>
<name>A0AAD9KJB8_RIDPI</name>
<feature type="region of interest" description="Disordered" evidence="1">
    <location>
        <begin position="145"/>
        <end position="164"/>
    </location>
</feature>
<evidence type="ECO:0000313" key="3">
    <source>
        <dbReference type="Proteomes" id="UP001209878"/>
    </source>
</evidence>
<proteinExistence type="predicted"/>
<dbReference type="Proteomes" id="UP001209878">
    <property type="component" value="Unassembled WGS sequence"/>
</dbReference>
<reference evidence="2" key="1">
    <citation type="journal article" date="2023" name="Mol. Biol. Evol.">
        <title>Third-Generation Sequencing Reveals the Adaptive Role of the Epigenome in Three Deep-Sea Polychaetes.</title>
        <authorList>
            <person name="Perez M."/>
            <person name="Aroh O."/>
            <person name="Sun Y."/>
            <person name="Lan Y."/>
            <person name="Juniper S.K."/>
            <person name="Young C.R."/>
            <person name="Angers B."/>
            <person name="Qian P.Y."/>
        </authorList>
    </citation>
    <scope>NUCLEOTIDE SEQUENCE</scope>
    <source>
        <strain evidence="2">R07B-5</strain>
    </source>
</reference>
<comment type="caution">
    <text evidence="2">The sequence shown here is derived from an EMBL/GenBank/DDBJ whole genome shotgun (WGS) entry which is preliminary data.</text>
</comment>